<evidence type="ECO:0000256" key="2">
    <source>
        <dbReference type="ARBA" id="ARBA00006003"/>
    </source>
</evidence>
<dbReference type="Proteomes" id="UP000092461">
    <property type="component" value="Unassembled WGS sequence"/>
</dbReference>
<dbReference type="EnsemblMetazoa" id="LLOJ003934-RA">
    <property type="protein sequence ID" value="LLOJ003934-PA"/>
    <property type="gene ID" value="LLOJ003934"/>
</dbReference>
<dbReference type="InterPro" id="IPR001675">
    <property type="entry name" value="Glyco_trans_29"/>
</dbReference>
<dbReference type="EMBL" id="AJWK01012493">
    <property type="status" value="NOT_ANNOTATED_CDS"/>
    <property type="molecule type" value="Genomic_DNA"/>
</dbReference>
<protein>
    <recommendedName>
        <fullName evidence="13">beta-galactoside alpha-(2,6)-sialyltransferase</fullName>
        <ecNumber evidence="13">2.4.3.1</ecNumber>
    </recommendedName>
</protein>
<keyword evidence="7" id="KW-1133">Transmembrane helix</keyword>
<keyword evidence="6" id="KW-0735">Signal-anchor</keyword>
<dbReference type="PANTHER" id="PTHR46059:SF1">
    <property type="entry name" value="BETA-GALACTOSIDE ALPHA-2,6-SIALYLTRANSFERASE"/>
    <property type="match status" value="1"/>
</dbReference>
<evidence type="ECO:0000256" key="7">
    <source>
        <dbReference type="ARBA" id="ARBA00022989"/>
    </source>
</evidence>
<evidence type="ECO:0000313" key="16">
    <source>
        <dbReference type="Proteomes" id="UP000092461"/>
    </source>
</evidence>
<dbReference type="AlphaFoldDB" id="A0A1B0CHM2"/>
<sequence length="265" mass="30166">MLSTQIIFYLLATLYPLTLSSNTDVPSSAGVSFRHQPGYHVFEPSKASPVGDRKIRSAFHYMQNTSEKFIIQGKEHPARNNTRSAWRPKFAIPRETSTFALDSMKFNCSDKYAPECRNKTRQFRGKIVELLEKSAKENPEEGPNIYNVTYKSRRALKSPMCGILKAGLRTLRRKDFIKIPERFTLFDLVPKRRIFDKQNIKSCAVVSSAGSLANSKLGRFIDLHDLVMRFNHAPTEGFEVDVGSKTTIRLINSQLFPVPKSYPTL</sequence>
<dbReference type="EC" id="2.4.3.1" evidence="13"/>
<comment type="subcellular location">
    <subcellularLocation>
        <location evidence="1">Golgi apparatus</location>
        <location evidence="1">Golgi stack membrane</location>
        <topology evidence="1">Single-pass type II membrane protein</topology>
    </subcellularLocation>
</comment>
<evidence type="ECO:0000256" key="6">
    <source>
        <dbReference type="ARBA" id="ARBA00022968"/>
    </source>
</evidence>
<comment type="catalytic activity">
    <reaction evidence="12">
        <text>a beta-D-galactoside + CMP-N-acetyl-beta-neuraminate = an N-acetyl-alpha-neuraminyl-(2-&gt;6)-beta-D-galactosyl derivative + CMP + H(+)</text>
        <dbReference type="Rhea" id="RHEA:52104"/>
        <dbReference type="ChEBI" id="CHEBI:15378"/>
        <dbReference type="ChEBI" id="CHEBI:28034"/>
        <dbReference type="ChEBI" id="CHEBI:57812"/>
        <dbReference type="ChEBI" id="CHEBI:60377"/>
        <dbReference type="ChEBI" id="CHEBI:136398"/>
        <dbReference type="EC" id="2.4.3.1"/>
    </reaction>
</comment>
<dbReference type="GO" id="GO:0003835">
    <property type="term" value="F:beta-galactoside alpha-2,6-sialyltransferase activity"/>
    <property type="evidence" value="ECO:0007669"/>
    <property type="project" value="UniProtKB-EC"/>
</dbReference>
<dbReference type="VEuPathDB" id="VectorBase:LLONM1_001476"/>
<keyword evidence="9" id="KW-0472">Membrane</keyword>
<evidence type="ECO:0000256" key="11">
    <source>
        <dbReference type="ARBA" id="ARBA00023180"/>
    </source>
</evidence>
<proteinExistence type="inferred from homology"/>
<dbReference type="GO" id="GO:0097503">
    <property type="term" value="P:sialylation"/>
    <property type="evidence" value="ECO:0007669"/>
    <property type="project" value="TreeGrafter"/>
</dbReference>
<evidence type="ECO:0000256" key="4">
    <source>
        <dbReference type="ARBA" id="ARBA00022679"/>
    </source>
</evidence>
<organism evidence="15 16">
    <name type="scientific">Lutzomyia longipalpis</name>
    <name type="common">Sand fly</name>
    <dbReference type="NCBI Taxonomy" id="7200"/>
    <lineage>
        <taxon>Eukaryota</taxon>
        <taxon>Metazoa</taxon>
        <taxon>Ecdysozoa</taxon>
        <taxon>Arthropoda</taxon>
        <taxon>Hexapoda</taxon>
        <taxon>Insecta</taxon>
        <taxon>Pterygota</taxon>
        <taxon>Neoptera</taxon>
        <taxon>Endopterygota</taxon>
        <taxon>Diptera</taxon>
        <taxon>Nematocera</taxon>
        <taxon>Psychodoidea</taxon>
        <taxon>Psychodidae</taxon>
        <taxon>Lutzomyia</taxon>
        <taxon>Lutzomyia</taxon>
    </lineage>
</organism>
<dbReference type="VEuPathDB" id="VectorBase:LLOJ003934"/>
<evidence type="ECO:0000256" key="14">
    <source>
        <dbReference type="SAM" id="SignalP"/>
    </source>
</evidence>
<dbReference type="Gene3D" id="3.90.1480.20">
    <property type="entry name" value="Glycosyl transferase family 29"/>
    <property type="match status" value="1"/>
</dbReference>
<evidence type="ECO:0000256" key="1">
    <source>
        <dbReference type="ARBA" id="ARBA00004447"/>
    </source>
</evidence>
<evidence type="ECO:0000256" key="9">
    <source>
        <dbReference type="ARBA" id="ARBA00023136"/>
    </source>
</evidence>
<keyword evidence="14" id="KW-0732">Signal</keyword>
<evidence type="ECO:0000256" key="12">
    <source>
        <dbReference type="ARBA" id="ARBA00034249"/>
    </source>
</evidence>
<dbReference type="InterPro" id="IPR038578">
    <property type="entry name" value="GT29-like_sf"/>
</dbReference>
<feature type="chain" id="PRO_5008405742" description="beta-galactoside alpha-(2,6)-sialyltransferase" evidence="14">
    <location>
        <begin position="21"/>
        <end position="265"/>
    </location>
</feature>
<evidence type="ECO:0000256" key="5">
    <source>
        <dbReference type="ARBA" id="ARBA00022692"/>
    </source>
</evidence>
<evidence type="ECO:0000256" key="3">
    <source>
        <dbReference type="ARBA" id="ARBA00022676"/>
    </source>
</evidence>
<keyword evidence="10" id="KW-1015">Disulfide bond</keyword>
<keyword evidence="4" id="KW-0808">Transferase</keyword>
<evidence type="ECO:0000256" key="8">
    <source>
        <dbReference type="ARBA" id="ARBA00023034"/>
    </source>
</evidence>
<keyword evidence="5" id="KW-0812">Transmembrane</keyword>
<dbReference type="GO" id="GO:0032580">
    <property type="term" value="C:Golgi cisterna membrane"/>
    <property type="evidence" value="ECO:0007669"/>
    <property type="project" value="UniProtKB-SubCell"/>
</dbReference>
<name>A0A1B0CHM2_LUTLO</name>
<evidence type="ECO:0000256" key="13">
    <source>
        <dbReference type="ARBA" id="ARBA00034329"/>
    </source>
</evidence>
<dbReference type="EMBL" id="AJWK01012494">
    <property type="status" value="NOT_ANNOTATED_CDS"/>
    <property type="molecule type" value="Genomic_DNA"/>
</dbReference>
<dbReference type="Pfam" id="PF00777">
    <property type="entry name" value="Glyco_transf_29"/>
    <property type="match status" value="1"/>
</dbReference>
<keyword evidence="3" id="KW-0328">Glycosyltransferase</keyword>
<feature type="signal peptide" evidence="14">
    <location>
        <begin position="1"/>
        <end position="20"/>
    </location>
</feature>
<keyword evidence="8" id="KW-0333">Golgi apparatus</keyword>
<evidence type="ECO:0000313" key="15">
    <source>
        <dbReference type="EnsemblMetazoa" id="LLOJ003934-PA"/>
    </source>
</evidence>
<accession>A0A1B0CHM2</accession>
<keyword evidence="16" id="KW-1185">Reference proteome</keyword>
<reference evidence="15" key="1">
    <citation type="submission" date="2020-05" db="UniProtKB">
        <authorList>
            <consortium name="EnsemblMetazoa"/>
        </authorList>
    </citation>
    <scope>IDENTIFICATION</scope>
    <source>
        <strain evidence="15">Jacobina</strain>
    </source>
</reference>
<evidence type="ECO:0000256" key="10">
    <source>
        <dbReference type="ARBA" id="ARBA00023157"/>
    </source>
</evidence>
<dbReference type="PANTHER" id="PTHR46059">
    <property type="entry name" value="BETA-GALACTOSIDE ALPHA-2,6-SIALYLTRANSFERASE"/>
    <property type="match status" value="1"/>
</dbReference>
<comment type="similarity">
    <text evidence="2">Belongs to the glycosyltransferase 29 family.</text>
</comment>
<keyword evidence="11" id="KW-0325">Glycoprotein</keyword>